<evidence type="ECO:0000313" key="1">
    <source>
        <dbReference type="EMBL" id="VEN46231.1"/>
    </source>
</evidence>
<sequence>MDAYVRDVNYIPLNTIETFNVHDHNRCWEEREETEFFRIYHQNICSLKKNWSELEILLNQMHCKYDCMVFTESFK</sequence>
<accession>A0A653CE92</accession>
<dbReference type="EMBL" id="CAACVG010007595">
    <property type="protein sequence ID" value="VEN46231.1"/>
    <property type="molecule type" value="Genomic_DNA"/>
</dbReference>
<reference evidence="1 2" key="1">
    <citation type="submission" date="2019-01" db="EMBL/GenBank/DDBJ databases">
        <authorList>
            <person name="Sayadi A."/>
        </authorList>
    </citation>
    <scope>NUCLEOTIDE SEQUENCE [LARGE SCALE GENOMIC DNA]</scope>
</reference>
<dbReference type="Proteomes" id="UP000410492">
    <property type="component" value="Unassembled WGS sequence"/>
</dbReference>
<keyword evidence="2" id="KW-1185">Reference proteome</keyword>
<organism evidence="1 2">
    <name type="scientific">Callosobruchus maculatus</name>
    <name type="common">Southern cowpea weevil</name>
    <name type="synonym">Pulse bruchid</name>
    <dbReference type="NCBI Taxonomy" id="64391"/>
    <lineage>
        <taxon>Eukaryota</taxon>
        <taxon>Metazoa</taxon>
        <taxon>Ecdysozoa</taxon>
        <taxon>Arthropoda</taxon>
        <taxon>Hexapoda</taxon>
        <taxon>Insecta</taxon>
        <taxon>Pterygota</taxon>
        <taxon>Neoptera</taxon>
        <taxon>Endopterygota</taxon>
        <taxon>Coleoptera</taxon>
        <taxon>Polyphaga</taxon>
        <taxon>Cucujiformia</taxon>
        <taxon>Chrysomeloidea</taxon>
        <taxon>Chrysomelidae</taxon>
        <taxon>Bruchinae</taxon>
        <taxon>Bruchini</taxon>
        <taxon>Callosobruchus</taxon>
    </lineage>
</organism>
<name>A0A653CE92_CALMS</name>
<feature type="non-terminal residue" evidence="1">
    <location>
        <position position="75"/>
    </location>
</feature>
<proteinExistence type="predicted"/>
<protein>
    <submittedName>
        <fullName evidence="1">Uncharacterized protein</fullName>
    </submittedName>
</protein>
<gene>
    <name evidence="1" type="ORF">CALMAC_LOCUS8391</name>
</gene>
<dbReference type="AlphaFoldDB" id="A0A653CE92"/>
<evidence type="ECO:0000313" key="2">
    <source>
        <dbReference type="Proteomes" id="UP000410492"/>
    </source>
</evidence>
<dbReference type="OrthoDB" id="6752730at2759"/>